<evidence type="ECO:0000259" key="8">
    <source>
        <dbReference type="Pfam" id="PF01619"/>
    </source>
</evidence>
<dbReference type="InterPro" id="IPR024090">
    <property type="entry name" value="PRODH_PutA_dom_I"/>
</dbReference>
<feature type="active site" evidence="6">
    <location>
        <position position="775"/>
    </location>
</feature>
<dbReference type="InterPro" id="IPR041349">
    <property type="entry name" value="PRODH"/>
</dbReference>
<dbReference type="Gene3D" id="3.40.309.10">
    <property type="entry name" value="Aldehyde Dehydrogenase, Chain A, domain 2"/>
    <property type="match status" value="1"/>
</dbReference>
<evidence type="ECO:0000259" key="9">
    <source>
        <dbReference type="Pfam" id="PF14850"/>
    </source>
</evidence>
<dbReference type="GO" id="GO:0003700">
    <property type="term" value="F:DNA-binding transcription factor activity"/>
    <property type="evidence" value="ECO:0007669"/>
    <property type="project" value="InterPro"/>
</dbReference>
<evidence type="ECO:0000256" key="4">
    <source>
        <dbReference type="ARBA" id="ARBA00048142"/>
    </source>
</evidence>
<comment type="pathway">
    <text evidence="1 5">Amino-acid degradation; L-proline degradation into L-glutamate; L-glutamate from L-proline: step 2/2.</text>
</comment>
<dbReference type="Pfam" id="PF14850">
    <property type="entry name" value="Pro_dh-DNA_bdg"/>
    <property type="match status" value="1"/>
</dbReference>
<dbReference type="InterPro" id="IPR016161">
    <property type="entry name" value="Ald_DH/histidinol_DH"/>
</dbReference>
<dbReference type="Pfam" id="PF01619">
    <property type="entry name" value="Pro_dh"/>
    <property type="match status" value="1"/>
</dbReference>
<evidence type="ECO:0000256" key="2">
    <source>
        <dbReference type="ARBA" id="ARBA00023002"/>
    </source>
</evidence>
<dbReference type="Gene3D" id="1.20.5.550">
    <property type="entry name" value="Single Helix bin"/>
    <property type="match status" value="1"/>
</dbReference>
<dbReference type="GO" id="GO:0009898">
    <property type="term" value="C:cytoplasmic side of plasma membrane"/>
    <property type="evidence" value="ECO:0007669"/>
    <property type="project" value="TreeGrafter"/>
</dbReference>
<dbReference type="FunFam" id="3.40.309.10:FF:000005">
    <property type="entry name" value="1-pyrroline-5-carboxylate dehydrogenase 1"/>
    <property type="match status" value="1"/>
</dbReference>
<comment type="cofactor">
    <cofactor evidence="5">
        <name>FAD</name>
        <dbReference type="ChEBI" id="CHEBI:57692"/>
    </cofactor>
</comment>
<dbReference type="EC" id="1.5.5.2" evidence="5"/>
<dbReference type="Proteomes" id="UP000262379">
    <property type="component" value="Unassembled WGS sequence"/>
</dbReference>
<comment type="catalytic activity">
    <reaction evidence="4 5">
        <text>L-glutamate 5-semialdehyde + NAD(+) + H2O = L-glutamate + NADH + 2 H(+)</text>
        <dbReference type="Rhea" id="RHEA:30235"/>
        <dbReference type="ChEBI" id="CHEBI:15377"/>
        <dbReference type="ChEBI" id="CHEBI:15378"/>
        <dbReference type="ChEBI" id="CHEBI:29985"/>
        <dbReference type="ChEBI" id="CHEBI:57540"/>
        <dbReference type="ChEBI" id="CHEBI:57945"/>
        <dbReference type="ChEBI" id="CHEBI:58066"/>
        <dbReference type="EC" id="1.2.1.88"/>
    </reaction>
</comment>
<keyword evidence="5" id="KW-0805">Transcription regulation</keyword>
<comment type="function">
    <text evidence="5">Oxidizes proline to glutamate for use as a carbon and nitrogen source.</text>
</comment>
<dbReference type="Pfam" id="PF00171">
    <property type="entry name" value="Aldedh"/>
    <property type="match status" value="1"/>
</dbReference>
<dbReference type="GO" id="GO:0010133">
    <property type="term" value="P:L-proline catabolic process to L-glutamate"/>
    <property type="evidence" value="ECO:0007669"/>
    <property type="project" value="UniProtKB-UniRule"/>
</dbReference>
<keyword evidence="5" id="KW-0285">Flavoprotein</keyword>
<dbReference type="GO" id="GO:0003677">
    <property type="term" value="F:DNA binding"/>
    <property type="evidence" value="ECO:0007669"/>
    <property type="project" value="UniProtKB-KW"/>
</dbReference>
<comment type="similarity">
    <text evidence="5">In the N-terminal section; belongs to the proline dehydrogenase family.</text>
</comment>
<keyword evidence="5" id="KW-0238">DNA-binding</keyword>
<feature type="active site" evidence="6">
    <location>
        <position position="809"/>
    </location>
</feature>
<dbReference type="EC" id="1.2.1.88" evidence="5"/>
<dbReference type="PIRSF" id="PIRSF000197">
    <property type="entry name" value="Bifunct_PutA"/>
    <property type="match status" value="1"/>
</dbReference>
<evidence type="ECO:0000256" key="6">
    <source>
        <dbReference type="PIRSR" id="PIRSR000197-1"/>
    </source>
</evidence>
<dbReference type="InterPro" id="IPR015590">
    <property type="entry name" value="Aldehyde_DH_dom"/>
</dbReference>
<evidence type="ECO:0000259" key="7">
    <source>
        <dbReference type="Pfam" id="PF00171"/>
    </source>
</evidence>
<dbReference type="InterPro" id="IPR016160">
    <property type="entry name" value="Ald_DH_CS_CYS"/>
</dbReference>
<dbReference type="GO" id="GO:0003842">
    <property type="term" value="F:L-glutamate gamma-semialdehyde dehydrogenase activity"/>
    <property type="evidence" value="ECO:0007669"/>
    <property type="project" value="UniProtKB-UniRule"/>
</dbReference>
<keyword evidence="2 5" id="KW-0560">Oxidoreductase</keyword>
<comment type="similarity">
    <text evidence="5">In the C-terminal section; belongs to the aldehyde dehydrogenase family.</text>
</comment>
<keyword evidence="5" id="KW-0642">Proline metabolism</keyword>
<dbReference type="PROSITE" id="PS00070">
    <property type="entry name" value="ALDEHYDE_DEHYDR_CYS"/>
    <property type="match status" value="1"/>
</dbReference>
<keyword evidence="5" id="KW-0804">Transcription</keyword>
<comment type="catalytic activity">
    <reaction evidence="5">
        <text>L-proline + a quinone = (S)-1-pyrroline-5-carboxylate + a quinol + H(+)</text>
        <dbReference type="Rhea" id="RHEA:23784"/>
        <dbReference type="ChEBI" id="CHEBI:15378"/>
        <dbReference type="ChEBI" id="CHEBI:17388"/>
        <dbReference type="ChEBI" id="CHEBI:24646"/>
        <dbReference type="ChEBI" id="CHEBI:60039"/>
        <dbReference type="ChEBI" id="CHEBI:132124"/>
        <dbReference type="EC" id="1.5.5.2"/>
    </reaction>
</comment>
<dbReference type="InterPro" id="IPR025703">
    <property type="entry name" value="Bifunct_PutA"/>
</dbReference>
<feature type="domain" description="Aldehyde dehydrogenase" evidence="7">
    <location>
        <begin position="556"/>
        <end position="993"/>
    </location>
</feature>
<dbReference type="Pfam" id="PF18327">
    <property type="entry name" value="PRODH"/>
    <property type="match status" value="1"/>
</dbReference>
<sequence length="1205" mass="128972">MARLDTIRKQIRANYLPDEGEALARLIKLADLSDKDRKAISARATELVRAVRSSSDPRLMEVFLSAYGLSTKEGVALMCLAEALLRVPDAETMDDLIRDKIAPHDWSAHSGSSSSIFVNASTWALMLTGRVLDEGEGSIERTLRSMVRRLGEPVIRTAVAAAMREMGEQFVLGRTIAEALKRGKSMLDKGYLYSYDMLGEAARTEADALRYLKAYTDAIAALKPHAKGDDIRRNPGISVKLSAIHPRYEVSQRETMLPVMSERLLSLALAAKDARMGLNIDAEEADRLDLSLDVIERVLSDERLAGWDGFGVVVQAYGPRCAFAIDWLYELAKKLDRRIMIRLVKGAYWDTEIKRAQTLGLPGYPVFTRKTNTDVSYMACARKLLGYTDRIYPQFATHNAHTVAAVLSMAPDRDCFELQRLHGMGEQLHEAVRKAEGTRTRIYAPVGAHSDLLAYLVRRLLENGANSSFVHQLTDEDVAPEDIARDPLAVAAAQGPATNPNIVRPSAIFGGNRRNAQGWDITDLTTLGAIESGRARFSDQNEWAAKPMTNAAGQGAEKPVINPARPADTVGKVREAGPKQVAGAVKAAVAAQPAWAKMPVAKRAAVLTKAADLYEKHADEFFALATREAGKTLADGIAEVREAVDFLRYYAAEAANVETGTDARGVIVCISPWNFPLAIFTGQVAAALVTGNAVIAKPAEQTPLIAARAVELLREAGVPDDVLQLLPGDGPSVGGPLTADPRIAGVCFTGSTEVAKIIEKQLAETAAPDAMLIAETGGLNAMIVDSTALPEQAVRDVLASAFQSAGQRCSALRILYVQEDVEKKVLEMLKGAMEELNIGDPWEIATDVGPVIDEEAQSSIKAYCDAMEKAGKLVARLDAPKDGRFVAPHVFRVRGIEDMEREVFGPVLHVASFKADEIDKVISAVNIKGYGLTFGLHTRIEGRVQHFVDGVHAGNIYVNRNQIGAVVGSQPFGGEGLSGTGPKAGGPHYLRRFRKEVAGQADQAFATAQPVALKVVQDHLKIAGAKAWAERQDRVAILRKHLRGKASSAITAAAAMDFGPVDLPGPTGEANTLSLHPRGIALCLGPDAETLLAQTVQALAAGCAVLAVGANASSALNALTGKGLPLSVVDGGFDPEQLEKIGVDVVAFAGDEANMRALRRALAARKGAIVPLISETIYPAAYAHERAVCVDTTAAGGNASLLAAA</sequence>
<keyword evidence="5" id="KW-0274">FAD</keyword>
<keyword evidence="3 5" id="KW-0520">NAD</keyword>
<dbReference type="PANTHER" id="PTHR42862:SF1">
    <property type="entry name" value="DELTA-1-PYRROLINE-5-CARBOXYLATE DEHYDROGENASE 2, ISOFORM A-RELATED"/>
    <property type="match status" value="1"/>
</dbReference>
<name>A0A371XGD6_9HYPH</name>
<dbReference type="InterPro" id="IPR005933">
    <property type="entry name" value="PutA_C"/>
</dbReference>
<dbReference type="CDD" id="cd07125">
    <property type="entry name" value="ALDH_PutA-P5CDH"/>
    <property type="match status" value="1"/>
</dbReference>
<gene>
    <name evidence="11" type="primary">putA</name>
    <name evidence="11" type="ORF">DY251_06970</name>
</gene>
<evidence type="ECO:0000313" key="11">
    <source>
        <dbReference type="EMBL" id="RFC68298.1"/>
    </source>
</evidence>
<dbReference type="SUPFAM" id="SSF51730">
    <property type="entry name" value="FAD-linked oxidoreductase"/>
    <property type="match status" value="1"/>
</dbReference>
<dbReference type="EMBL" id="QURN01000005">
    <property type="protein sequence ID" value="RFC68298.1"/>
    <property type="molecule type" value="Genomic_DNA"/>
</dbReference>
<keyword evidence="5" id="KW-0678">Repressor</keyword>
<dbReference type="InterPro" id="IPR002872">
    <property type="entry name" value="Proline_DH_dom"/>
</dbReference>
<dbReference type="InterPro" id="IPR016162">
    <property type="entry name" value="Ald_DH_N"/>
</dbReference>
<keyword evidence="12" id="KW-1185">Reference proteome</keyword>
<dbReference type="GO" id="GO:0004657">
    <property type="term" value="F:proline dehydrogenase activity"/>
    <property type="evidence" value="ECO:0007669"/>
    <property type="project" value="UniProtKB-UniRule"/>
</dbReference>
<dbReference type="InterPro" id="IPR029041">
    <property type="entry name" value="FAD-linked_oxidoreductase-like"/>
</dbReference>
<comment type="pathway">
    <text evidence="5">Amino-acid degradation; L-proline degradation into L-glutamate; L-glutamate from L-proline: step 1/2.</text>
</comment>
<dbReference type="NCBIfam" id="TIGR01238">
    <property type="entry name" value="D1pyr5carbox3"/>
    <property type="match status" value="1"/>
</dbReference>
<dbReference type="SUPFAM" id="SSF81935">
    <property type="entry name" value="N-terminal domain of bifunctional PutA protein"/>
    <property type="match status" value="1"/>
</dbReference>
<reference evidence="12" key="1">
    <citation type="submission" date="2018-08" db="EMBL/GenBank/DDBJ databases">
        <authorList>
            <person name="Im W.T."/>
        </authorList>
    </citation>
    <scope>NUCLEOTIDE SEQUENCE [LARGE SCALE GENOMIC DNA]</scope>
    <source>
        <strain evidence="12">LA-28</strain>
    </source>
</reference>
<feature type="domain" description="Proline dehydrogenase" evidence="8">
    <location>
        <begin position="179"/>
        <end position="472"/>
    </location>
</feature>
<evidence type="ECO:0000259" key="10">
    <source>
        <dbReference type="Pfam" id="PF18327"/>
    </source>
</evidence>
<comment type="caution">
    <text evidence="11">The sequence shown here is derived from an EMBL/GenBank/DDBJ whole genome shotgun (WGS) entry which is preliminary data.</text>
</comment>
<evidence type="ECO:0000256" key="3">
    <source>
        <dbReference type="ARBA" id="ARBA00023027"/>
    </source>
</evidence>
<dbReference type="AlphaFoldDB" id="A0A371XGD6"/>
<dbReference type="InterPro" id="IPR024089">
    <property type="entry name" value="PRODH_PutA_dom_I/II"/>
</dbReference>
<dbReference type="SUPFAM" id="SSF53720">
    <property type="entry name" value="ALDH-like"/>
    <property type="match status" value="2"/>
</dbReference>
<dbReference type="UniPathway" id="UPA00261">
    <property type="reaction ID" value="UER00373"/>
</dbReference>
<dbReference type="InterPro" id="IPR016163">
    <property type="entry name" value="Ald_DH_C"/>
</dbReference>
<accession>A0A371XGD6</accession>
<dbReference type="Gene3D" id="3.40.605.10">
    <property type="entry name" value="Aldehyde Dehydrogenase, Chain A, domain 1"/>
    <property type="match status" value="1"/>
</dbReference>
<dbReference type="Gene3D" id="3.20.20.220">
    <property type="match status" value="1"/>
</dbReference>
<protein>
    <recommendedName>
        <fullName evidence="5">Bifunctional protein PutA</fullName>
    </recommendedName>
    <domain>
        <recommendedName>
            <fullName evidence="5">Proline dehydrogenase</fullName>
            <ecNumber evidence="5">1.5.5.2</ecNumber>
        </recommendedName>
        <alternativeName>
            <fullName evidence="5">Proline oxidase</fullName>
        </alternativeName>
    </domain>
    <domain>
        <recommendedName>
            <fullName evidence="5">Delta-1-pyrroline-5-carboxylate dehydrogenase</fullName>
            <shortName evidence="5">P5C dehydrogenase</shortName>
            <ecNumber evidence="5">1.2.1.88</ecNumber>
        </recommendedName>
        <alternativeName>
            <fullName evidence="5">L-glutamate gamma-semialdehyde dehydrogenase</fullName>
        </alternativeName>
    </domain>
</protein>
<proteinExistence type="inferred from homology"/>
<feature type="domain" description="Proline dehydrogenase PutA" evidence="9">
    <location>
        <begin position="60"/>
        <end position="170"/>
    </location>
</feature>
<dbReference type="NCBIfam" id="NF008869">
    <property type="entry name" value="PRK11904.1"/>
    <property type="match status" value="1"/>
</dbReference>
<dbReference type="InterPro" id="IPR024082">
    <property type="entry name" value="PRODH_PutA_dom_II"/>
</dbReference>
<dbReference type="PANTHER" id="PTHR42862">
    <property type="entry name" value="DELTA-1-PYRROLINE-5-CARBOXYLATE DEHYDROGENASE 1, ISOFORM A-RELATED"/>
    <property type="match status" value="1"/>
</dbReference>
<evidence type="ECO:0000256" key="1">
    <source>
        <dbReference type="ARBA" id="ARBA00004786"/>
    </source>
</evidence>
<evidence type="ECO:0000313" key="12">
    <source>
        <dbReference type="Proteomes" id="UP000262379"/>
    </source>
</evidence>
<dbReference type="Gene3D" id="1.20.5.460">
    <property type="entry name" value="Single helix bin"/>
    <property type="match status" value="1"/>
</dbReference>
<evidence type="ECO:0000256" key="5">
    <source>
        <dbReference type="PIRNR" id="PIRNR000197"/>
    </source>
</evidence>
<dbReference type="InterPro" id="IPR050485">
    <property type="entry name" value="Proline_metab_enzyme"/>
</dbReference>
<dbReference type="RefSeq" id="WP_116623440.1">
    <property type="nucleotide sequence ID" value="NZ_QURN01000005.1"/>
</dbReference>
<feature type="domain" description="Proline utilization A proline dehydrogenase N-terminal" evidence="10">
    <location>
        <begin position="7"/>
        <end position="52"/>
    </location>
</feature>
<organism evidence="11 12">
    <name type="scientific">Mesorhizobium denitrificans</name>
    <dbReference type="NCBI Taxonomy" id="2294114"/>
    <lineage>
        <taxon>Bacteria</taxon>
        <taxon>Pseudomonadati</taxon>
        <taxon>Pseudomonadota</taxon>
        <taxon>Alphaproteobacteria</taxon>
        <taxon>Hyphomicrobiales</taxon>
        <taxon>Phyllobacteriaceae</taxon>
        <taxon>Mesorhizobium</taxon>
    </lineage>
</organism>